<dbReference type="VEuPathDB" id="VectorBase:GBRI033197"/>
<accession>A0A1A9WUT9</accession>
<organism evidence="1 2">
    <name type="scientific">Glossina brevipalpis</name>
    <dbReference type="NCBI Taxonomy" id="37001"/>
    <lineage>
        <taxon>Eukaryota</taxon>
        <taxon>Metazoa</taxon>
        <taxon>Ecdysozoa</taxon>
        <taxon>Arthropoda</taxon>
        <taxon>Hexapoda</taxon>
        <taxon>Insecta</taxon>
        <taxon>Pterygota</taxon>
        <taxon>Neoptera</taxon>
        <taxon>Endopterygota</taxon>
        <taxon>Diptera</taxon>
        <taxon>Brachycera</taxon>
        <taxon>Muscomorpha</taxon>
        <taxon>Hippoboscoidea</taxon>
        <taxon>Glossinidae</taxon>
        <taxon>Glossina</taxon>
    </lineage>
</organism>
<protein>
    <submittedName>
        <fullName evidence="1">Uncharacterized protein</fullName>
    </submittedName>
</protein>
<reference evidence="1" key="2">
    <citation type="submission" date="2020-05" db="UniProtKB">
        <authorList>
            <consortium name="EnsemblMetazoa"/>
        </authorList>
    </citation>
    <scope>IDENTIFICATION</scope>
    <source>
        <strain evidence="1">IAEA</strain>
    </source>
</reference>
<keyword evidence="2" id="KW-1185">Reference proteome</keyword>
<sequence>MTLGDKTTAGVDNIFTTIDSGSVAISIPTISTACFSRPRRRTKLSEAKIAAAEPSEVGQHCSLAILPKCSGFEPYFSIYSLPALPNIWAAMGLLPISVNSDIKVINSSTTLEDKEPRSIFSKPKANTQSAFSDSTICFAKYKALEPVEQLLLTLYTGIATSIAKVAYTHERENDRKIGVDNLKPALHMLQAEMPILLQKTDGIIDKTLNLQRMKNHIRYGSNRELSTQKNYRVISLPLNTLKS</sequence>
<dbReference type="AlphaFoldDB" id="A0A1A9WUT9"/>
<dbReference type="EnsemblMetazoa" id="GBRI033197-RA">
    <property type="protein sequence ID" value="GBRI033197-PA"/>
    <property type="gene ID" value="GBRI033197"/>
</dbReference>
<dbReference type="PROSITE" id="PS51257">
    <property type="entry name" value="PROKAR_LIPOPROTEIN"/>
    <property type="match status" value="1"/>
</dbReference>
<evidence type="ECO:0000313" key="1">
    <source>
        <dbReference type="EnsemblMetazoa" id="GBRI033197-PA"/>
    </source>
</evidence>
<evidence type="ECO:0000313" key="2">
    <source>
        <dbReference type="Proteomes" id="UP000091820"/>
    </source>
</evidence>
<dbReference type="Proteomes" id="UP000091820">
    <property type="component" value="Unassembled WGS sequence"/>
</dbReference>
<reference evidence="2" key="1">
    <citation type="submission" date="2014-03" db="EMBL/GenBank/DDBJ databases">
        <authorList>
            <person name="Aksoy S."/>
            <person name="Warren W."/>
            <person name="Wilson R.K."/>
        </authorList>
    </citation>
    <scope>NUCLEOTIDE SEQUENCE [LARGE SCALE GENOMIC DNA]</scope>
    <source>
        <strain evidence="2">IAEA</strain>
    </source>
</reference>
<proteinExistence type="predicted"/>
<name>A0A1A9WUT9_9MUSC</name>